<dbReference type="Gene3D" id="3.40.50.150">
    <property type="entry name" value="Vaccinia Virus protein VP39"/>
    <property type="match status" value="1"/>
</dbReference>
<dbReference type="InterPro" id="IPR052356">
    <property type="entry name" value="Thiol_S-MT"/>
</dbReference>
<dbReference type="PANTHER" id="PTHR45036">
    <property type="entry name" value="METHYLTRANSFERASE LIKE 7B"/>
    <property type="match status" value="1"/>
</dbReference>
<dbReference type="SUPFAM" id="SSF53335">
    <property type="entry name" value="S-adenosyl-L-methionine-dependent methyltransferases"/>
    <property type="match status" value="1"/>
</dbReference>
<evidence type="ECO:0008006" key="3">
    <source>
        <dbReference type="Google" id="ProtNLM"/>
    </source>
</evidence>
<evidence type="ECO:0000313" key="1">
    <source>
        <dbReference type="EMBL" id="PHH53215.1"/>
    </source>
</evidence>
<dbReference type="PANTHER" id="PTHR45036:SF1">
    <property type="entry name" value="METHYLTRANSFERASE LIKE 7A"/>
    <property type="match status" value="1"/>
</dbReference>
<sequence>MNNPPVTFWDHVQWFLDPWLFLGSTLTHLPGTITSLLRTGQIHTILWPPALRDAFFGRFWASFGPNLRESNGPVIAPIIAGRITHGKETAVPVYEPLSGSVIEVGAGSGMWADALIAAGAQRILGIEPNPAQHAALRRRVAELGFEKQYEVVPVGIEDISRPDKWDGRIEKESIDCIVTLFCLCSIPDPDKNVKELYKYLKKGGRWFVFEHVRTPDSAGRFIRWYQRFVNLFWPVLLGGCDLCRDTETTLRNAGEWTTVDITAQPNEPWCQTVPHIRGVLVK</sequence>
<organism evidence="1 2">
    <name type="scientific">Ceratocystis fimbriata CBS 114723</name>
    <dbReference type="NCBI Taxonomy" id="1035309"/>
    <lineage>
        <taxon>Eukaryota</taxon>
        <taxon>Fungi</taxon>
        <taxon>Dikarya</taxon>
        <taxon>Ascomycota</taxon>
        <taxon>Pezizomycotina</taxon>
        <taxon>Sordariomycetes</taxon>
        <taxon>Hypocreomycetidae</taxon>
        <taxon>Microascales</taxon>
        <taxon>Ceratocystidaceae</taxon>
        <taxon>Ceratocystis</taxon>
    </lineage>
</organism>
<dbReference type="AlphaFoldDB" id="A0A2C5X435"/>
<comment type="caution">
    <text evidence="1">The sequence shown here is derived from an EMBL/GenBank/DDBJ whole genome shotgun (WGS) entry which is preliminary data.</text>
</comment>
<accession>A0A2C5X435</accession>
<dbReference type="STRING" id="1035309.A0A2C5X435"/>
<dbReference type="EMBL" id="APWK03000047">
    <property type="protein sequence ID" value="PHH53215.1"/>
    <property type="molecule type" value="Genomic_DNA"/>
</dbReference>
<reference evidence="1 2" key="2">
    <citation type="journal article" date="2013" name="IMA Fungus">
        <title>IMA Genome-F 1: Ceratocystis fimbriata: Draft nuclear genome sequence for the plant pathogen, Ceratocystis fimbriata.</title>
        <authorList>
            <person name="Wilken P.M."/>
            <person name="Steenkamp E.T."/>
            <person name="Wingfield M.J."/>
            <person name="de Beer Z.W."/>
            <person name="Wingfield B.D."/>
        </authorList>
    </citation>
    <scope>NUCLEOTIDE SEQUENCE [LARGE SCALE GENOMIC DNA]</scope>
    <source>
        <strain evidence="1 2">CBS 114723</strain>
    </source>
</reference>
<gene>
    <name evidence="1" type="ORF">CFIMG_005560RA</name>
</gene>
<dbReference type="Pfam" id="PF13489">
    <property type="entry name" value="Methyltransf_23"/>
    <property type="match status" value="1"/>
</dbReference>
<dbReference type="OrthoDB" id="540004at2759"/>
<evidence type="ECO:0000313" key="2">
    <source>
        <dbReference type="Proteomes" id="UP000222788"/>
    </source>
</evidence>
<dbReference type="InterPro" id="IPR029063">
    <property type="entry name" value="SAM-dependent_MTases_sf"/>
</dbReference>
<dbReference type="Proteomes" id="UP000222788">
    <property type="component" value="Unassembled WGS sequence"/>
</dbReference>
<reference evidence="1 2" key="1">
    <citation type="journal article" date="2013" name="Fungal Biol.">
        <title>Analysis of microsatellite markers in the genome of the plant pathogen Ceratocystis fimbriata.</title>
        <authorList>
            <person name="Simpson M.C."/>
            <person name="Wilken P.M."/>
            <person name="Coetzee M.P."/>
            <person name="Wingfield M.J."/>
            <person name="Wingfield B.D."/>
        </authorList>
    </citation>
    <scope>NUCLEOTIDE SEQUENCE [LARGE SCALE GENOMIC DNA]</scope>
    <source>
        <strain evidence="1 2">CBS 114723</strain>
    </source>
</reference>
<keyword evidence="2" id="KW-1185">Reference proteome</keyword>
<name>A0A2C5X435_9PEZI</name>
<proteinExistence type="predicted"/>
<protein>
    <recommendedName>
        <fullName evidence="3">Methyltransferase-like protein 7B</fullName>
    </recommendedName>
</protein>
<dbReference type="CDD" id="cd02440">
    <property type="entry name" value="AdoMet_MTases"/>
    <property type="match status" value="1"/>
</dbReference>